<dbReference type="GO" id="GO:0004888">
    <property type="term" value="F:transmembrane signaling receptor activity"/>
    <property type="evidence" value="ECO:0007669"/>
    <property type="project" value="TreeGrafter"/>
</dbReference>
<dbReference type="AlphaFoldDB" id="A0A7L3G7W5"/>
<reference evidence="4 5" key="1">
    <citation type="submission" date="2019-09" db="EMBL/GenBank/DDBJ databases">
        <title>Bird 10,000 Genomes (B10K) Project - Family phase.</title>
        <authorList>
            <person name="Zhang G."/>
        </authorList>
    </citation>
    <scope>NUCLEOTIDE SEQUENCE [LARGE SCALE GENOMIC DNA]</scope>
    <source>
        <strain evidence="4">B10K-DU-029-28</strain>
    </source>
</reference>
<evidence type="ECO:0000256" key="1">
    <source>
        <dbReference type="ARBA" id="ARBA00022729"/>
    </source>
</evidence>
<sequence length="115" mass="12547">AGVPCHPAGAKPSQLMLDPPWTPVFVKEKVTLTCRGSGVSGPTYWYRNRQIWDQTASNHTHVSEARIGSSSYQCCSPGTELSTPVTLSFSNDWLVLQVPTGSLLEGDRALLRCRS</sequence>
<dbReference type="PANTHER" id="PTHR11481:SF64">
    <property type="entry name" value="FC RECEPTOR-LIKE PROTEIN 4"/>
    <property type="match status" value="1"/>
</dbReference>
<accession>A0A7L3G7W5</accession>
<dbReference type="InterPro" id="IPR050488">
    <property type="entry name" value="Ig_Fc_receptor"/>
</dbReference>
<evidence type="ECO:0000313" key="5">
    <source>
        <dbReference type="Proteomes" id="UP000528690"/>
    </source>
</evidence>
<dbReference type="PROSITE" id="PS50835">
    <property type="entry name" value="IG_LIKE"/>
    <property type="match status" value="1"/>
</dbReference>
<organism evidence="4 5">
    <name type="scientific">Anhinga rufa</name>
    <name type="common">African darter</name>
    <dbReference type="NCBI Taxonomy" id="317792"/>
    <lineage>
        <taxon>Eukaryota</taxon>
        <taxon>Metazoa</taxon>
        <taxon>Chordata</taxon>
        <taxon>Craniata</taxon>
        <taxon>Vertebrata</taxon>
        <taxon>Euteleostomi</taxon>
        <taxon>Archelosauria</taxon>
        <taxon>Archosauria</taxon>
        <taxon>Dinosauria</taxon>
        <taxon>Saurischia</taxon>
        <taxon>Theropoda</taxon>
        <taxon>Coelurosauria</taxon>
        <taxon>Aves</taxon>
        <taxon>Neognathae</taxon>
        <taxon>Neoaves</taxon>
        <taxon>Aequornithes</taxon>
        <taxon>Suliformes</taxon>
        <taxon>Anhingidae</taxon>
        <taxon>Anhinga</taxon>
    </lineage>
</organism>
<dbReference type="InterPro" id="IPR013783">
    <property type="entry name" value="Ig-like_fold"/>
</dbReference>
<dbReference type="SUPFAM" id="SSF48726">
    <property type="entry name" value="Immunoglobulin"/>
    <property type="match status" value="1"/>
</dbReference>
<dbReference type="GO" id="GO:0007166">
    <property type="term" value="P:cell surface receptor signaling pathway"/>
    <property type="evidence" value="ECO:0007669"/>
    <property type="project" value="TreeGrafter"/>
</dbReference>
<dbReference type="Gene3D" id="2.60.40.10">
    <property type="entry name" value="Immunoglobulins"/>
    <property type="match status" value="1"/>
</dbReference>
<evidence type="ECO:0000259" key="3">
    <source>
        <dbReference type="PROSITE" id="PS50835"/>
    </source>
</evidence>
<keyword evidence="1" id="KW-0732">Signal</keyword>
<dbReference type="InterPro" id="IPR007110">
    <property type="entry name" value="Ig-like_dom"/>
</dbReference>
<keyword evidence="2" id="KW-1015">Disulfide bond</keyword>
<feature type="non-terminal residue" evidence="4">
    <location>
        <position position="115"/>
    </location>
</feature>
<dbReference type="GO" id="GO:0006955">
    <property type="term" value="P:immune response"/>
    <property type="evidence" value="ECO:0007669"/>
    <property type="project" value="TreeGrafter"/>
</dbReference>
<gene>
    <name evidence="4" type="primary">Fcrl5</name>
    <name evidence="4" type="ORF">ANHRUF_R11583</name>
</gene>
<dbReference type="InterPro" id="IPR036179">
    <property type="entry name" value="Ig-like_dom_sf"/>
</dbReference>
<dbReference type="EMBL" id="VZTV01018346">
    <property type="protein sequence ID" value="NXT87890.1"/>
    <property type="molecule type" value="Genomic_DNA"/>
</dbReference>
<proteinExistence type="predicted"/>
<evidence type="ECO:0000313" key="4">
    <source>
        <dbReference type="EMBL" id="NXT87890.1"/>
    </source>
</evidence>
<evidence type="ECO:0000256" key="2">
    <source>
        <dbReference type="ARBA" id="ARBA00023157"/>
    </source>
</evidence>
<name>A0A7L3G7W5_9AVES</name>
<comment type="caution">
    <text evidence="4">The sequence shown here is derived from an EMBL/GenBank/DDBJ whole genome shotgun (WGS) entry which is preliminary data.</text>
</comment>
<feature type="domain" description="Ig-like" evidence="3">
    <location>
        <begin position="12"/>
        <end position="86"/>
    </location>
</feature>
<dbReference type="GO" id="GO:0009897">
    <property type="term" value="C:external side of plasma membrane"/>
    <property type="evidence" value="ECO:0007669"/>
    <property type="project" value="TreeGrafter"/>
</dbReference>
<dbReference type="PANTHER" id="PTHR11481">
    <property type="entry name" value="IMMUNOGLOBULIN FC RECEPTOR"/>
    <property type="match status" value="1"/>
</dbReference>
<protein>
    <submittedName>
        <fullName evidence="4">FCRL5 protein</fullName>
    </submittedName>
</protein>
<dbReference type="Proteomes" id="UP000528690">
    <property type="component" value="Unassembled WGS sequence"/>
</dbReference>
<dbReference type="OrthoDB" id="6151406at2759"/>
<feature type="non-terminal residue" evidence="4">
    <location>
        <position position="1"/>
    </location>
</feature>
<keyword evidence="5" id="KW-1185">Reference proteome</keyword>